<comment type="caution">
    <text evidence="3">The sequence shown here is derived from an EMBL/GenBank/DDBJ whole genome shotgun (WGS) entry which is preliminary data.</text>
</comment>
<evidence type="ECO:0000313" key="3">
    <source>
        <dbReference type="EMBL" id="KAK1648082.1"/>
    </source>
</evidence>
<evidence type="ECO:0000256" key="1">
    <source>
        <dbReference type="SAM" id="MobiDB-lite"/>
    </source>
</evidence>
<dbReference type="InterPro" id="IPR055302">
    <property type="entry name" value="F-box_dom-containing"/>
</dbReference>
<name>A0AAD8S9L9_LOLMU</name>
<gene>
    <name evidence="3" type="ORF">QYE76_065887</name>
</gene>
<keyword evidence="4" id="KW-1185">Reference proteome</keyword>
<dbReference type="InterPro" id="IPR053781">
    <property type="entry name" value="F-box_AtFBL13-like"/>
</dbReference>
<dbReference type="Pfam" id="PF24758">
    <property type="entry name" value="LRR_At5g56370"/>
    <property type="match status" value="1"/>
</dbReference>
<organism evidence="3 4">
    <name type="scientific">Lolium multiflorum</name>
    <name type="common">Italian ryegrass</name>
    <name type="synonym">Lolium perenne subsp. multiflorum</name>
    <dbReference type="NCBI Taxonomy" id="4521"/>
    <lineage>
        <taxon>Eukaryota</taxon>
        <taxon>Viridiplantae</taxon>
        <taxon>Streptophyta</taxon>
        <taxon>Embryophyta</taxon>
        <taxon>Tracheophyta</taxon>
        <taxon>Spermatophyta</taxon>
        <taxon>Magnoliopsida</taxon>
        <taxon>Liliopsida</taxon>
        <taxon>Poales</taxon>
        <taxon>Poaceae</taxon>
        <taxon>BOP clade</taxon>
        <taxon>Pooideae</taxon>
        <taxon>Poodae</taxon>
        <taxon>Poeae</taxon>
        <taxon>Poeae Chloroplast Group 2 (Poeae type)</taxon>
        <taxon>Loliodinae</taxon>
        <taxon>Loliinae</taxon>
        <taxon>Lolium</taxon>
    </lineage>
</organism>
<dbReference type="InterPro" id="IPR006566">
    <property type="entry name" value="FBD"/>
</dbReference>
<dbReference type="AlphaFoldDB" id="A0AAD8S9L9"/>
<proteinExistence type="predicted"/>
<feature type="compositionally biased region" description="Low complexity" evidence="1">
    <location>
        <begin position="21"/>
        <end position="33"/>
    </location>
</feature>
<sequence>MEADGTSTRKRKSAALEGCRPAPASASGAADPGSGDDDGGGPDKDLVDRISSLPNEILGEIISLLPIEQGARTRILAKRWRHLWSSSPLNLDFHHITHSWYRILHVVLCIISSHQGPGRRFRTSWLQSPNYKHAVEACLLSPALDNLQELELVSWQGHPIPASVFRFSPTLCSAYIGDCSLPDATVQGIQFPLLKQLRLVQSSISEGSLHRMIANCPSLECLLIYSCTGSRSLRINSPVLTSVGVKNYSKDAPMIEELIIESAPRLESLLHLDEHQGLRVSVLSAPNLETIGCTNATRLVFGSTEIQGLHVVRLGTGLCTIKCLALRMCTLSLDMVIELLRCFPCLEKLYIQCNKPGKSNVWRRKHQNLIGHLEIPLKKVVLNFYWGTKSDVDFVNFFALNAGRLETMTLMIKNYSEDFLVKQRQKLQLENMASNGARLNFTTYCHHNLMDRKYFHDNCVCKNYF</sequence>
<dbReference type="Gene3D" id="3.80.10.10">
    <property type="entry name" value="Ribonuclease Inhibitor"/>
    <property type="match status" value="1"/>
</dbReference>
<protein>
    <recommendedName>
        <fullName evidence="2">F-box domain-containing protein</fullName>
    </recommendedName>
</protein>
<dbReference type="InterPro" id="IPR055411">
    <property type="entry name" value="LRR_FXL15/At3g58940/PEG3-like"/>
</dbReference>
<dbReference type="PANTHER" id="PTHR32141:SF123">
    <property type="entry name" value="F-BOX DOMAIN-CONTAINING PROTEIN"/>
    <property type="match status" value="1"/>
</dbReference>
<dbReference type="Pfam" id="PF08387">
    <property type="entry name" value="FBD"/>
    <property type="match status" value="1"/>
</dbReference>
<dbReference type="InterPro" id="IPR032675">
    <property type="entry name" value="LRR_dom_sf"/>
</dbReference>
<dbReference type="Pfam" id="PF00646">
    <property type="entry name" value="F-box"/>
    <property type="match status" value="1"/>
</dbReference>
<dbReference type="EMBL" id="JAUUTY010000004">
    <property type="protein sequence ID" value="KAK1648082.1"/>
    <property type="molecule type" value="Genomic_DNA"/>
</dbReference>
<dbReference type="PANTHER" id="PTHR32141">
    <property type="match status" value="1"/>
</dbReference>
<dbReference type="InterPro" id="IPR001810">
    <property type="entry name" value="F-box_dom"/>
</dbReference>
<dbReference type="PROSITE" id="PS50181">
    <property type="entry name" value="FBOX"/>
    <property type="match status" value="1"/>
</dbReference>
<evidence type="ECO:0000313" key="4">
    <source>
        <dbReference type="Proteomes" id="UP001231189"/>
    </source>
</evidence>
<dbReference type="SUPFAM" id="SSF52047">
    <property type="entry name" value="RNI-like"/>
    <property type="match status" value="1"/>
</dbReference>
<evidence type="ECO:0000259" key="2">
    <source>
        <dbReference type="PROSITE" id="PS50181"/>
    </source>
</evidence>
<dbReference type="InterPro" id="IPR036047">
    <property type="entry name" value="F-box-like_dom_sf"/>
</dbReference>
<feature type="region of interest" description="Disordered" evidence="1">
    <location>
        <begin position="1"/>
        <end position="46"/>
    </location>
</feature>
<reference evidence="3" key="1">
    <citation type="submission" date="2023-07" db="EMBL/GenBank/DDBJ databases">
        <title>A chromosome-level genome assembly of Lolium multiflorum.</title>
        <authorList>
            <person name="Chen Y."/>
            <person name="Copetti D."/>
            <person name="Kolliker R."/>
            <person name="Studer B."/>
        </authorList>
    </citation>
    <scope>NUCLEOTIDE SEQUENCE</scope>
    <source>
        <strain evidence="3">02402/16</strain>
        <tissue evidence="3">Leaf</tissue>
    </source>
</reference>
<dbReference type="CDD" id="cd22160">
    <property type="entry name" value="F-box_AtFBL13-like"/>
    <property type="match status" value="1"/>
</dbReference>
<dbReference type="Proteomes" id="UP001231189">
    <property type="component" value="Unassembled WGS sequence"/>
</dbReference>
<accession>A0AAD8S9L9</accession>
<feature type="domain" description="F-box" evidence="2">
    <location>
        <begin position="47"/>
        <end position="96"/>
    </location>
</feature>
<dbReference type="SUPFAM" id="SSF81383">
    <property type="entry name" value="F-box domain"/>
    <property type="match status" value="1"/>
</dbReference>